<organism evidence="2 3">
    <name type="scientific">Coemansia biformis</name>
    <dbReference type="NCBI Taxonomy" id="1286918"/>
    <lineage>
        <taxon>Eukaryota</taxon>
        <taxon>Fungi</taxon>
        <taxon>Fungi incertae sedis</taxon>
        <taxon>Zoopagomycota</taxon>
        <taxon>Kickxellomycotina</taxon>
        <taxon>Kickxellomycetes</taxon>
        <taxon>Kickxellales</taxon>
        <taxon>Kickxellaceae</taxon>
        <taxon>Coemansia</taxon>
    </lineage>
</organism>
<evidence type="ECO:0000313" key="3">
    <source>
        <dbReference type="Proteomes" id="UP001143981"/>
    </source>
</evidence>
<dbReference type="SUPFAM" id="SSF52058">
    <property type="entry name" value="L domain-like"/>
    <property type="match status" value="1"/>
</dbReference>
<comment type="caution">
    <text evidence="2">The sequence shown here is derived from an EMBL/GenBank/DDBJ whole genome shotgun (WGS) entry which is preliminary data.</text>
</comment>
<evidence type="ECO:0000313" key="2">
    <source>
        <dbReference type="EMBL" id="KAJ1734801.1"/>
    </source>
</evidence>
<feature type="compositionally biased region" description="Polar residues" evidence="1">
    <location>
        <begin position="467"/>
        <end position="481"/>
    </location>
</feature>
<feature type="region of interest" description="Disordered" evidence="1">
    <location>
        <begin position="310"/>
        <end position="333"/>
    </location>
</feature>
<dbReference type="InterPro" id="IPR032675">
    <property type="entry name" value="LRR_dom_sf"/>
</dbReference>
<feature type="compositionally biased region" description="Basic residues" evidence="1">
    <location>
        <begin position="313"/>
        <end position="323"/>
    </location>
</feature>
<dbReference type="EMBL" id="JANBOI010000056">
    <property type="protein sequence ID" value="KAJ1734801.1"/>
    <property type="molecule type" value="Genomic_DNA"/>
</dbReference>
<accession>A0A9W8D176</accession>
<keyword evidence="3" id="KW-1185">Reference proteome</keyword>
<protein>
    <submittedName>
        <fullName evidence="2">Uncharacterized protein</fullName>
    </submittedName>
</protein>
<feature type="region of interest" description="Disordered" evidence="1">
    <location>
        <begin position="351"/>
        <end position="402"/>
    </location>
</feature>
<dbReference type="OrthoDB" id="660555at2759"/>
<feature type="compositionally biased region" description="Basic residues" evidence="1">
    <location>
        <begin position="360"/>
        <end position="371"/>
    </location>
</feature>
<dbReference type="Proteomes" id="UP001143981">
    <property type="component" value="Unassembled WGS sequence"/>
</dbReference>
<dbReference type="AlphaFoldDB" id="A0A9W8D176"/>
<sequence>MQRTKPESSRSTSSVPYQQFQSPSLVSLPMLPRPSTGGLAPSGGLADGPRRGCVNSKAGALGSLFRTRIHAKRGSNAGSDGMSPALEPLDAAGDMSWGVGIDCPAVSPLFTDESLQQLLGASPTLNAQQPWSPLPDAVGSPGAARRSKREMAASVLHNSTGPFRRLRAAPAGKTLSFPPAIGVPMHGGSGGGGDEFVVVTPDMCPPAALVSSSVISGVSPLEASAAVAVAAASRIAVQQGLAPAAGGLPLRTRARTHVSRSTEMLLLMHGAGYEDSTDSLVRISTPSLSASSSEASLPLSQATAYSAGSLVPLRKKPPMRHQHTLQLPRSAPRVGPLAQLDALSPYTVSRLNTTAARASERRRRSSARRPRPSSVSSGTWNISAGSDATLPAGHTRTMSDGSECMTGLQFTAASPTSDGLWPHNASPPSDTDDLALHLASGFPSSCSAHFNFEVGRDTGSACESPRQRTQSSGALATPSPTAVRSAMRDVMSMLDPSSPAHDVAERSMALHMLAQPERTRVRARAHTHAYTIDDSLAADLANAPDLDGSTLTHPGDWQLMNDSGSDNERPALYLSHPRRRVRKRRVLPTSIFQSPSKARPARPAASVAGSAAADAAVNATGPAAAVTAQGMSAAAPTRQGPVGIPYVPLSIQHRLRIEHVARLTVHCTGDRGSWQPARIPCFSLLLAACIERAHGVVELALVNVGLTGIAPALLQCHGLRRLNMAHNWIATVPPWLARLRGLEHITLAGNPLRVVAAELVEMRQRLATLDLGAARNWALLARPAAPPPPLAPDERTGVLAARLRATATRRVAACIDAARLSVTQRQHAAALDRATKLLALYSNALHAALHEPRSWGHSVAMPLPAAHH</sequence>
<name>A0A9W8D176_9FUNG</name>
<dbReference type="Gene3D" id="3.80.10.10">
    <property type="entry name" value="Ribonuclease Inhibitor"/>
    <property type="match status" value="1"/>
</dbReference>
<feature type="region of interest" description="Disordered" evidence="1">
    <location>
        <begin position="458"/>
        <end position="481"/>
    </location>
</feature>
<evidence type="ECO:0000256" key="1">
    <source>
        <dbReference type="SAM" id="MobiDB-lite"/>
    </source>
</evidence>
<feature type="region of interest" description="Disordered" evidence="1">
    <location>
        <begin position="1"/>
        <end position="51"/>
    </location>
</feature>
<proteinExistence type="predicted"/>
<gene>
    <name evidence="2" type="ORF">LPJ61_000881</name>
</gene>
<reference evidence="2" key="1">
    <citation type="submission" date="2022-07" db="EMBL/GenBank/DDBJ databases">
        <title>Phylogenomic reconstructions and comparative analyses of Kickxellomycotina fungi.</title>
        <authorList>
            <person name="Reynolds N.K."/>
            <person name="Stajich J.E."/>
            <person name="Barry K."/>
            <person name="Grigoriev I.V."/>
            <person name="Crous P."/>
            <person name="Smith M.E."/>
        </authorList>
    </citation>
    <scope>NUCLEOTIDE SEQUENCE</scope>
    <source>
        <strain evidence="2">BCRC 34381</strain>
    </source>
</reference>
<feature type="compositionally biased region" description="Polar residues" evidence="1">
    <location>
        <begin position="9"/>
        <end position="25"/>
    </location>
</feature>